<evidence type="ECO:0000313" key="2">
    <source>
        <dbReference type="Proteomes" id="UP000027195"/>
    </source>
</evidence>
<evidence type="ECO:0000313" key="1">
    <source>
        <dbReference type="EMBL" id="KDQ15163.1"/>
    </source>
</evidence>
<dbReference type="InParanoid" id="A0A067MHA5"/>
<keyword evidence="2" id="KW-1185">Reference proteome</keyword>
<protein>
    <submittedName>
        <fullName evidence="1">Uncharacterized protein</fullName>
    </submittedName>
</protein>
<gene>
    <name evidence="1" type="ORF">BOTBODRAFT_44339</name>
</gene>
<sequence length="162" mass="18752">MDDTEAALRIHSAWDNKFAKADRRSSDVWVIKLHFNPIWEDIDIHKVDKVFKETLARAKLDWESNELKAFSILSAWGESGKVLLVKAGRAYSTPWVGVKERLFSLGDMDSLVESFARKTLLVSWKKNQQLIDVLNTEKKLQLSTFHLSQLLFFTQEVLDLEE</sequence>
<reference evidence="2" key="1">
    <citation type="journal article" date="2014" name="Proc. Natl. Acad. Sci. U.S.A.">
        <title>Extensive sampling of basidiomycete genomes demonstrates inadequacy of the white-rot/brown-rot paradigm for wood decay fungi.</title>
        <authorList>
            <person name="Riley R."/>
            <person name="Salamov A.A."/>
            <person name="Brown D.W."/>
            <person name="Nagy L.G."/>
            <person name="Floudas D."/>
            <person name="Held B.W."/>
            <person name="Levasseur A."/>
            <person name="Lombard V."/>
            <person name="Morin E."/>
            <person name="Otillar R."/>
            <person name="Lindquist E.A."/>
            <person name="Sun H."/>
            <person name="LaButti K.M."/>
            <person name="Schmutz J."/>
            <person name="Jabbour D."/>
            <person name="Luo H."/>
            <person name="Baker S.E."/>
            <person name="Pisabarro A.G."/>
            <person name="Walton J.D."/>
            <person name="Blanchette R.A."/>
            <person name="Henrissat B."/>
            <person name="Martin F."/>
            <person name="Cullen D."/>
            <person name="Hibbett D.S."/>
            <person name="Grigoriev I.V."/>
        </authorList>
    </citation>
    <scope>NUCLEOTIDE SEQUENCE [LARGE SCALE GENOMIC DNA]</scope>
    <source>
        <strain evidence="2">FD-172 SS1</strain>
    </source>
</reference>
<organism evidence="1 2">
    <name type="scientific">Botryobasidium botryosum (strain FD-172 SS1)</name>
    <dbReference type="NCBI Taxonomy" id="930990"/>
    <lineage>
        <taxon>Eukaryota</taxon>
        <taxon>Fungi</taxon>
        <taxon>Dikarya</taxon>
        <taxon>Basidiomycota</taxon>
        <taxon>Agaricomycotina</taxon>
        <taxon>Agaricomycetes</taxon>
        <taxon>Cantharellales</taxon>
        <taxon>Botryobasidiaceae</taxon>
        <taxon>Botryobasidium</taxon>
    </lineage>
</organism>
<accession>A0A067MHA5</accession>
<proteinExistence type="predicted"/>
<name>A0A067MHA5_BOTB1</name>
<dbReference type="Proteomes" id="UP000027195">
    <property type="component" value="Unassembled WGS sequence"/>
</dbReference>
<dbReference type="AlphaFoldDB" id="A0A067MHA5"/>
<dbReference type="EMBL" id="KL198034">
    <property type="protein sequence ID" value="KDQ15163.1"/>
    <property type="molecule type" value="Genomic_DNA"/>
</dbReference>
<dbReference type="HOGENOM" id="CLU_1635104_0_0_1"/>